<evidence type="ECO:0000313" key="3">
    <source>
        <dbReference type="EMBL" id="KAA5476799.1"/>
    </source>
</evidence>
<proteinExistence type="predicted"/>
<dbReference type="EMBL" id="VVYF01000033">
    <property type="protein sequence ID" value="KAA5485917.1"/>
    <property type="molecule type" value="Genomic_DNA"/>
</dbReference>
<sequence>MLRKYFEEFMADVPEQLPQLIHKSWMKKPIIYDEYILLEFNFPQAFSLEDIMNMFEDQMELIILYHMVPSTSTSFGHCCCAYTNPAFGHMYKMNVMIDGNGLVNRVTVTIFDSLEFMGGDLCNDLELHAKTGSFKYRQNKFEVLSYFIN</sequence>
<evidence type="ECO:0000313" key="7">
    <source>
        <dbReference type="Proteomes" id="UP000427825"/>
    </source>
</evidence>
<name>A0A174WVU8_9BACE</name>
<dbReference type="STRING" id="47678.ERS852494_04326"/>
<evidence type="ECO:0000313" key="2">
    <source>
        <dbReference type="EMBL" id="CUQ49691.1"/>
    </source>
</evidence>
<evidence type="ECO:0000313" key="8">
    <source>
        <dbReference type="Proteomes" id="UP000491168"/>
    </source>
</evidence>
<organism evidence="2 6">
    <name type="scientific">Bacteroides caccae</name>
    <dbReference type="NCBI Taxonomy" id="47678"/>
    <lineage>
        <taxon>Bacteria</taxon>
        <taxon>Pseudomonadati</taxon>
        <taxon>Bacteroidota</taxon>
        <taxon>Bacteroidia</taxon>
        <taxon>Bacteroidales</taxon>
        <taxon>Bacteroidaceae</taxon>
        <taxon>Bacteroides</taxon>
    </lineage>
</organism>
<reference evidence="7 8" key="2">
    <citation type="journal article" date="2019" name="Nat. Med.">
        <title>A library of human gut bacterial isolates paired with longitudinal multiomics data enables mechanistic microbiome research.</title>
        <authorList>
            <person name="Poyet M."/>
            <person name="Groussin M."/>
            <person name="Gibbons S.M."/>
            <person name="Avila-Pacheco J."/>
            <person name="Jiang X."/>
            <person name="Kearney S.M."/>
            <person name="Perrotta A.R."/>
            <person name="Berdy B."/>
            <person name="Zhao S."/>
            <person name="Lieberman T.D."/>
            <person name="Swanson P.K."/>
            <person name="Smith M."/>
            <person name="Roesemann S."/>
            <person name="Alexander J.E."/>
            <person name="Rich S.A."/>
            <person name="Livny J."/>
            <person name="Vlamakis H."/>
            <person name="Clish C."/>
            <person name="Bullock K."/>
            <person name="Deik A."/>
            <person name="Scott J."/>
            <person name="Pierce K.A."/>
            <person name="Xavier R.J."/>
            <person name="Alm E.J."/>
        </authorList>
    </citation>
    <scope>NUCLEOTIDE SEQUENCE [LARGE SCALE GENOMIC DNA]</scope>
    <source>
        <strain evidence="4 8">BIOML-A21</strain>
        <strain evidence="3 7">BIOML-A25</strain>
    </source>
</reference>
<dbReference type="Proteomes" id="UP000095725">
    <property type="component" value="Unassembled WGS sequence"/>
</dbReference>
<dbReference type="Proteomes" id="UP000491168">
    <property type="component" value="Unassembled WGS sequence"/>
</dbReference>
<reference evidence="5 6" key="1">
    <citation type="submission" date="2015-09" db="EMBL/GenBank/DDBJ databases">
        <authorList>
            <consortium name="Pathogen Informatics"/>
        </authorList>
    </citation>
    <scope>NUCLEOTIDE SEQUENCE [LARGE SCALE GENOMIC DNA]</scope>
    <source>
        <strain evidence="1 5">2789STDY5834880</strain>
        <strain evidence="2 6">2789STDY5834946</strain>
    </source>
</reference>
<evidence type="ECO:0000313" key="6">
    <source>
        <dbReference type="Proteomes" id="UP000095725"/>
    </source>
</evidence>
<dbReference type="Proteomes" id="UP000427825">
    <property type="component" value="Unassembled WGS sequence"/>
</dbReference>
<evidence type="ECO:0000313" key="1">
    <source>
        <dbReference type="EMBL" id="CUQ21453.1"/>
    </source>
</evidence>
<dbReference type="EMBL" id="CZBL01000019">
    <property type="protein sequence ID" value="CUQ49691.1"/>
    <property type="molecule type" value="Genomic_DNA"/>
</dbReference>
<dbReference type="EMBL" id="CZAI01000017">
    <property type="protein sequence ID" value="CUQ21453.1"/>
    <property type="molecule type" value="Genomic_DNA"/>
</dbReference>
<gene>
    <name evidence="1" type="ORF">ERS852494_04326</name>
    <name evidence="2" type="ORF">ERS852558_03852</name>
    <name evidence="4" type="ORF">F2Y35_21680</name>
    <name evidence="3" type="ORF">F2Y39_12745</name>
</gene>
<accession>A0A174WVU8</accession>
<dbReference type="EMBL" id="VVYJ01000006">
    <property type="protein sequence ID" value="KAA5476799.1"/>
    <property type="molecule type" value="Genomic_DNA"/>
</dbReference>
<protein>
    <submittedName>
        <fullName evidence="2">Uncharacterized protein</fullName>
    </submittedName>
</protein>
<dbReference type="Proteomes" id="UP000095657">
    <property type="component" value="Unassembled WGS sequence"/>
</dbReference>
<evidence type="ECO:0000313" key="4">
    <source>
        <dbReference type="EMBL" id="KAA5485917.1"/>
    </source>
</evidence>
<dbReference type="RefSeq" id="WP_055173788.1">
    <property type="nucleotide sequence ID" value="NZ_CAXSUM010000024.1"/>
</dbReference>
<dbReference type="AlphaFoldDB" id="A0A174WVU8"/>
<evidence type="ECO:0000313" key="5">
    <source>
        <dbReference type="Proteomes" id="UP000095657"/>
    </source>
</evidence>